<keyword evidence="1" id="KW-0472">Membrane</keyword>
<organism evidence="2 3">
    <name type="scientific">Amycolatopsis acidicola</name>
    <dbReference type="NCBI Taxonomy" id="2596893"/>
    <lineage>
        <taxon>Bacteria</taxon>
        <taxon>Bacillati</taxon>
        <taxon>Actinomycetota</taxon>
        <taxon>Actinomycetes</taxon>
        <taxon>Pseudonocardiales</taxon>
        <taxon>Pseudonocardiaceae</taxon>
        <taxon>Amycolatopsis</taxon>
    </lineage>
</organism>
<feature type="transmembrane region" description="Helical" evidence="1">
    <location>
        <begin position="152"/>
        <end position="172"/>
    </location>
</feature>
<feature type="transmembrane region" description="Helical" evidence="1">
    <location>
        <begin position="12"/>
        <end position="32"/>
    </location>
</feature>
<keyword evidence="1" id="KW-0812">Transmembrane</keyword>
<accession>A0A5N0UVX0</accession>
<dbReference type="EMBL" id="VMNW02000063">
    <property type="protein sequence ID" value="KAA9154675.1"/>
    <property type="molecule type" value="Genomic_DNA"/>
</dbReference>
<evidence type="ECO:0000256" key="1">
    <source>
        <dbReference type="SAM" id="Phobius"/>
    </source>
</evidence>
<proteinExistence type="predicted"/>
<comment type="caution">
    <text evidence="2">The sequence shown here is derived from an EMBL/GenBank/DDBJ whole genome shotgun (WGS) entry which is preliminary data.</text>
</comment>
<dbReference type="OrthoDB" id="3701272at2"/>
<keyword evidence="3" id="KW-1185">Reference proteome</keyword>
<name>A0A5N0UVX0_9PSEU</name>
<protein>
    <recommendedName>
        <fullName evidence="4">PH domain-containing protein</fullName>
    </recommendedName>
</protein>
<evidence type="ECO:0008006" key="4">
    <source>
        <dbReference type="Google" id="ProtNLM"/>
    </source>
</evidence>
<dbReference type="Proteomes" id="UP000319769">
    <property type="component" value="Unassembled WGS sequence"/>
</dbReference>
<evidence type="ECO:0000313" key="3">
    <source>
        <dbReference type="Proteomes" id="UP000319769"/>
    </source>
</evidence>
<keyword evidence="1" id="KW-1133">Transmembrane helix</keyword>
<reference evidence="2" key="1">
    <citation type="submission" date="2019-09" db="EMBL/GenBank/DDBJ databases">
        <authorList>
            <person name="Teo W.F.A."/>
            <person name="Duangmal K."/>
        </authorList>
    </citation>
    <scope>NUCLEOTIDE SEQUENCE [LARGE SCALE GENOMIC DNA]</scope>
    <source>
        <strain evidence="2">K81G1</strain>
    </source>
</reference>
<gene>
    <name evidence="2" type="ORF">FPZ12_031350</name>
</gene>
<sequence length="174" mass="18327">MTLRNKATYRLAWVVVSAIVVAGVFLALTVRAATLGDAIGFGLCCGLVAWGAWSIGIQARIVVGEDRIVVVDWFFRHEIPYGAVESVDRTGGGVCLVLRTGRKVTPVVSGSSAVSALMGDLLQNRILAAVQAAMAAQTAGPAEPKRSFQPHLLALLLFVGSLVALAAARYLLPR</sequence>
<dbReference type="AlphaFoldDB" id="A0A5N0UVX0"/>
<feature type="transmembrane region" description="Helical" evidence="1">
    <location>
        <begin position="38"/>
        <end position="57"/>
    </location>
</feature>
<evidence type="ECO:0000313" key="2">
    <source>
        <dbReference type="EMBL" id="KAA9154675.1"/>
    </source>
</evidence>